<dbReference type="Gene3D" id="2.60.40.10">
    <property type="entry name" value="Immunoglobulins"/>
    <property type="match status" value="2"/>
</dbReference>
<dbReference type="Proteomes" id="UP000296469">
    <property type="component" value="Chromosome"/>
</dbReference>
<dbReference type="EMBL" id="CP039291">
    <property type="protein sequence ID" value="QCB94804.1"/>
    <property type="molecule type" value="Genomic_DNA"/>
</dbReference>
<dbReference type="OrthoDB" id="2751008at2"/>
<feature type="signal peptide" evidence="2">
    <location>
        <begin position="1"/>
        <end position="23"/>
    </location>
</feature>
<evidence type="ECO:0000313" key="4">
    <source>
        <dbReference type="EMBL" id="QCB94804.1"/>
    </source>
</evidence>
<evidence type="ECO:0000256" key="1">
    <source>
        <dbReference type="SAM" id="MobiDB-lite"/>
    </source>
</evidence>
<dbReference type="KEGG" id="celz:E5225_15785"/>
<dbReference type="GO" id="GO:0003824">
    <property type="term" value="F:catalytic activity"/>
    <property type="evidence" value="ECO:0007669"/>
    <property type="project" value="InterPro"/>
</dbReference>
<dbReference type="InterPro" id="IPR022409">
    <property type="entry name" value="PKD/Chitinase_dom"/>
</dbReference>
<dbReference type="InterPro" id="IPR036691">
    <property type="entry name" value="Endo/exonu/phosph_ase_sf"/>
</dbReference>
<evidence type="ECO:0000313" key="5">
    <source>
        <dbReference type="Proteomes" id="UP000296469"/>
    </source>
</evidence>
<sequence length="659" mass="68721">MAGLAVAAGLAATALAPTAPAAAAPGDPLRVLHWNIAGMTINPFEPDKPDNQGAMEVVDRLLEFADARTPHLVSMNETCSAQADHAREGLAERFGSAQLHFAPADGVDVLCTTGGLGAPRSGSAVIAVGADAVTDPVSYYLNDDGTITSEPRERQAACLTADFGSTLGRTVRACALHLDTDDQIAAVQAEGFADFMTEDGTDHPLVLMGDFNASPEFFPGVYVPVQGGDGLFLEADHPADRHTFYAGEKLDYVFADQEHFGPGLSAEVIDRTTCFAGLIDHPCSDHDALFGVLPFRDADAPPDDGGAPTVSAGPDVSGDEGTPIPLAGTVGDDSQATTATWSAEVTSAEPGASCSFTRPNSPRTSVICTDDGTYTVTLTADDGVHPPVSDSAVVTVRNAPPVLTLTGPTPWQLFRADAPVSLTASFTDAANDTHTCTVDWDDTAAPEEYAGTGGSCDRTHVFPDAGMYTIRVTVTDDDGASASAEVMVVVYDPDAGAANADGSVTTPPGAYVPNPGRTGDEWFHLTARYYGSTATVPTGQVKTWLADGAPNFRFDSGSSGLEWLVVTPDGKIAAKGQGHVDFETETFGIVLYGYDGCADGAVTPRCRPGPDRVRVVVWPLSAGDHPGEEIRYDNRLGAGYDVDVADPQPLLSGQVLVQR</sequence>
<accession>A0A4P7SPA6</accession>
<dbReference type="InterPro" id="IPR005135">
    <property type="entry name" value="Endo/exonuclease/phosphatase"/>
</dbReference>
<dbReference type="SUPFAM" id="SSF49299">
    <property type="entry name" value="PKD domain"/>
    <property type="match status" value="1"/>
</dbReference>
<keyword evidence="2" id="KW-0732">Signal</keyword>
<feature type="region of interest" description="Disordered" evidence="1">
    <location>
        <begin position="299"/>
        <end position="318"/>
    </location>
</feature>
<feature type="chain" id="PRO_5020271107" description="PKD domain-containing protein" evidence="2">
    <location>
        <begin position="24"/>
        <end position="659"/>
    </location>
</feature>
<dbReference type="InterPro" id="IPR013783">
    <property type="entry name" value="Ig-like_fold"/>
</dbReference>
<dbReference type="SUPFAM" id="SSF56219">
    <property type="entry name" value="DNase I-like"/>
    <property type="match status" value="1"/>
</dbReference>
<dbReference type="RefSeq" id="WP_135972078.1">
    <property type="nucleotide sequence ID" value="NZ_CP039291.1"/>
</dbReference>
<dbReference type="CDD" id="cd00146">
    <property type="entry name" value="PKD"/>
    <property type="match status" value="2"/>
</dbReference>
<dbReference type="PROSITE" id="PS50093">
    <property type="entry name" value="PKD"/>
    <property type="match status" value="1"/>
</dbReference>
<dbReference type="InterPro" id="IPR000601">
    <property type="entry name" value="PKD_dom"/>
</dbReference>
<dbReference type="InterPro" id="IPR035986">
    <property type="entry name" value="PKD_dom_sf"/>
</dbReference>
<protein>
    <recommendedName>
        <fullName evidence="3">PKD domain-containing protein</fullName>
    </recommendedName>
</protein>
<reference evidence="4 5" key="1">
    <citation type="submission" date="2019-04" db="EMBL/GenBank/DDBJ databases">
        <title>Isolation and identification of Cellulomonas shaoxiangyii sp. Nov. isolated from feces of the Tibetan antelopes (Pantholops hodgsonii) in the Qinghai-Tibet plateau of China.</title>
        <authorList>
            <person name="Tian Z."/>
        </authorList>
    </citation>
    <scope>NUCLEOTIDE SEQUENCE [LARGE SCALE GENOMIC DNA]</scope>
    <source>
        <strain evidence="4 5">Z28</strain>
    </source>
</reference>
<dbReference type="GO" id="GO:0005975">
    <property type="term" value="P:carbohydrate metabolic process"/>
    <property type="evidence" value="ECO:0007669"/>
    <property type="project" value="UniProtKB-ARBA"/>
</dbReference>
<organism evidence="4 5">
    <name type="scientific">Cellulomonas shaoxiangyii</name>
    <dbReference type="NCBI Taxonomy" id="2566013"/>
    <lineage>
        <taxon>Bacteria</taxon>
        <taxon>Bacillati</taxon>
        <taxon>Actinomycetota</taxon>
        <taxon>Actinomycetes</taxon>
        <taxon>Micrococcales</taxon>
        <taxon>Cellulomonadaceae</taxon>
        <taxon>Cellulomonas</taxon>
    </lineage>
</organism>
<feature type="domain" description="PKD" evidence="3">
    <location>
        <begin position="407"/>
        <end position="490"/>
    </location>
</feature>
<name>A0A4P7SPA6_9CELL</name>
<evidence type="ECO:0000259" key="3">
    <source>
        <dbReference type="PROSITE" id="PS50093"/>
    </source>
</evidence>
<dbReference type="Pfam" id="PF18911">
    <property type="entry name" value="PKD_4"/>
    <property type="match status" value="1"/>
</dbReference>
<evidence type="ECO:0000256" key="2">
    <source>
        <dbReference type="SAM" id="SignalP"/>
    </source>
</evidence>
<dbReference type="Pfam" id="PF03372">
    <property type="entry name" value="Exo_endo_phos"/>
    <property type="match status" value="1"/>
</dbReference>
<keyword evidence="5" id="KW-1185">Reference proteome</keyword>
<proteinExistence type="predicted"/>
<dbReference type="Gene3D" id="3.60.10.10">
    <property type="entry name" value="Endonuclease/exonuclease/phosphatase"/>
    <property type="match status" value="1"/>
</dbReference>
<gene>
    <name evidence="4" type="ORF">E5225_15785</name>
</gene>
<dbReference type="AlphaFoldDB" id="A0A4P7SPA6"/>
<dbReference type="SMART" id="SM00089">
    <property type="entry name" value="PKD"/>
    <property type="match status" value="2"/>
</dbReference>